<protein>
    <submittedName>
        <fullName evidence="2">Uncharacterized protein</fullName>
    </submittedName>
</protein>
<dbReference type="InParanoid" id="A0A3Q0KLM8"/>
<sequence>MNVKFHGNGVLLDHLIKQLDVIMRFQELTQNDRSQIDHEANIIRSDAQICAISNPANPVTGDISQTAHLRKNASEPPNFSISSGCGSKTGRLVVTEVFCYHRHNSK</sequence>
<evidence type="ECO:0000313" key="2">
    <source>
        <dbReference type="WBParaSite" id="Smp_129860.1"/>
    </source>
</evidence>
<dbReference type="AlphaFoldDB" id="A0A3Q0KLM8"/>
<accession>A0A3Q0KLM8</accession>
<dbReference type="Proteomes" id="UP000008854">
    <property type="component" value="Unassembled WGS sequence"/>
</dbReference>
<keyword evidence="1" id="KW-1185">Reference proteome</keyword>
<organism evidence="1 2">
    <name type="scientific">Schistosoma mansoni</name>
    <name type="common">Blood fluke</name>
    <dbReference type="NCBI Taxonomy" id="6183"/>
    <lineage>
        <taxon>Eukaryota</taxon>
        <taxon>Metazoa</taxon>
        <taxon>Spiralia</taxon>
        <taxon>Lophotrochozoa</taxon>
        <taxon>Platyhelminthes</taxon>
        <taxon>Trematoda</taxon>
        <taxon>Digenea</taxon>
        <taxon>Strigeidida</taxon>
        <taxon>Schistosomatoidea</taxon>
        <taxon>Schistosomatidae</taxon>
        <taxon>Schistosoma</taxon>
    </lineage>
</organism>
<dbReference type="WBParaSite" id="Smp_129860.1">
    <property type="protein sequence ID" value="Smp_129860.1"/>
    <property type="gene ID" value="Smp_129860"/>
</dbReference>
<evidence type="ECO:0000313" key="1">
    <source>
        <dbReference type="Proteomes" id="UP000008854"/>
    </source>
</evidence>
<name>A0A3Q0KLM8_SCHMA</name>
<reference evidence="1" key="1">
    <citation type="journal article" date="2012" name="PLoS Negl. Trop. Dis.">
        <title>A systematically improved high quality genome and transcriptome of the human blood fluke Schistosoma mansoni.</title>
        <authorList>
            <person name="Protasio A.V."/>
            <person name="Tsai I.J."/>
            <person name="Babbage A."/>
            <person name="Nichol S."/>
            <person name="Hunt M."/>
            <person name="Aslett M.A."/>
            <person name="De Silva N."/>
            <person name="Velarde G.S."/>
            <person name="Anderson T.J."/>
            <person name="Clark R.C."/>
            <person name="Davidson C."/>
            <person name="Dillon G.P."/>
            <person name="Holroyd N.E."/>
            <person name="LoVerde P.T."/>
            <person name="Lloyd C."/>
            <person name="McQuillan J."/>
            <person name="Oliveira G."/>
            <person name="Otto T.D."/>
            <person name="Parker-Manuel S.J."/>
            <person name="Quail M.A."/>
            <person name="Wilson R.A."/>
            <person name="Zerlotini A."/>
            <person name="Dunne D.W."/>
            <person name="Berriman M."/>
        </authorList>
    </citation>
    <scope>NUCLEOTIDE SEQUENCE [LARGE SCALE GENOMIC DNA]</scope>
    <source>
        <strain evidence="1">Puerto Rican</strain>
    </source>
</reference>
<proteinExistence type="predicted"/>
<reference evidence="2" key="2">
    <citation type="submission" date="2018-12" db="UniProtKB">
        <authorList>
            <consortium name="WormBaseParasite"/>
        </authorList>
    </citation>
    <scope>IDENTIFICATION</scope>
    <source>
        <strain evidence="2">Puerto Rican</strain>
    </source>
</reference>